<proteinExistence type="inferred from homology"/>
<evidence type="ECO:0000259" key="2">
    <source>
        <dbReference type="Pfam" id="PF18912"/>
    </source>
</evidence>
<dbReference type="Proteomes" id="UP000306631">
    <property type="component" value="Unassembled WGS sequence"/>
</dbReference>
<comment type="similarity">
    <text evidence="1">Belongs to the ComF/GntX family.</text>
</comment>
<protein>
    <submittedName>
        <fullName evidence="3">ComF family protein</fullName>
    </submittedName>
</protein>
<dbReference type="InterPro" id="IPR051910">
    <property type="entry name" value="ComF/GntX_DNA_util-trans"/>
</dbReference>
<name>A0A4S2CWA9_STEMA</name>
<dbReference type="RefSeq" id="WP_136005999.1">
    <property type="nucleotide sequence ID" value="NZ_SRYW01000013.1"/>
</dbReference>
<gene>
    <name evidence="3" type="ORF">E5352_14255</name>
</gene>
<dbReference type="InterPro" id="IPR000836">
    <property type="entry name" value="PRTase_dom"/>
</dbReference>
<dbReference type="OrthoDB" id="9793412at2"/>
<dbReference type="AlphaFoldDB" id="A0A4S2CWA9"/>
<accession>A0A4S2CWA9</accession>
<dbReference type="CDD" id="cd06223">
    <property type="entry name" value="PRTases_typeI"/>
    <property type="match status" value="1"/>
</dbReference>
<dbReference type="Pfam" id="PF18912">
    <property type="entry name" value="DZR_2"/>
    <property type="match status" value="1"/>
</dbReference>
<dbReference type="InterPro" id="IPR044005">
    <property type="entry name" value="DZR_2"/>
</dbReference>
<dbReference type="EMBL" id="SRYW01000013">
    <property type="protein sequence ID" value="TGY32815.1"/>
    <property type="molecule type" value="Genomic_DNA"/>
</dbReference>
<dbReference type="Gene3D" id="3.40.50.2020">
    <property type="match status" value="1"/>
</dbReference>
<dbReference type="SUPFAM" id="SSF53271">
    <property type="entry name" value="PRTase-like"/>
    <property type="match status" value="1"/>
</dbReference>
<dbReference type="InterPro" id="IPR029057">
    <property type="entry name" value="PRTase-like"/>
</dbReference>
<dbReference type="PANTHER" id="PTHR47505:SF1">
    <property type="entry name" value="DNA UTILIZATION PROTEIN YHGH"/>
    <property type="match status" value="1"/>
</dbReference>
<dbReference type="PANTHER" id="PTHR47505">
    <property type="entry name" value="DNA UTILIZATION PROTEIN YHGH"/>
    <property type="match status" value="1"/>
</dbReference>
<sequence>MDIRKVYGAWAWLGHQLLPLRCLLCEAPGADGLDLCAACHAGLPWNDAACPLCALPLPDGECTARCGACLRTPPRQHGAAATFLYAAPVDGLLRRFKFHHDLAAGRLLSQLMLQRVPAFVDGPLAPVPLHRQRLRARGYDQALELARPLARALDLPLWQGVQRTRLTAPQSDLEADARRRNLRNAFGVTGPAPARLTLVDDVMTTGATLDAAASALQGAGGTQLRVWVCARVP</sequence>
<evidence type="ECO:0000313" key="3">
    <source>
        <dbReference type="EMBL" id="TGY32815.1"/>
    </source>
</evidence>
<feature type="domain" description="Double zinc ribbon" evidence="2">
    <location>
        <begin position="16"/>
        <end position="70"/>
    </location>
</feature>
<reference evidence="3 4" key="1">
    <citation type="submission" date="2019-04" db="EMBL/GenBank/DDBJ databases">
        <title>Microbes associate with the intestines of laboratory mice.</title>
        <authorList>
            <person name="Navarre W."/>
            <person name="Wong E."/>
            <person name="Huang K."/>
            <person name="Tropini C."/>
            <person name="Ng K."/>
            <person name="Yu B."/>
        </authorList>
    </citation>
    <scope>NUCLEOTIDE SEQUENCE [LARGE SCALE GENOMIC DNA]</scope>
    <source>
        <strain evidence="3 4">NM62_B4-13</strain>
    </source>
</reference>
<evidence type="ECO:0000313" key="4">
    <source>
        <dbReference type="Proteomes" id="UP000306631"/>
    </source>
</evidence>
<comment type="caution">
    <text evidence="3">The sequence shown here is derived from an EMBL/GenBank/DDBJ whole genome shotgun (WGS) entry which is preliminary data.</text>
</comment>
<organism evidence="3 4">
    <name type="scientific">Stenotrophomonas maltophilia</name>
    <name type="common">Pseudomonas maltophilia</name>
    <name type="synonym">Xanthomonas maltophilia</name>
    <dbReference type="NCBI Taxonomy" id="40324"/>
    <lineage>
        <taxon>Bacteria</taxon>
        <taxon>Pseudomonadati</taxon>
        <taxon>Pseudomonadota</taxon>
        <taxon>Gammaproteobacteria</taxon>
        <taxon>Lysobacterales</taxon>
        <taxon>Lysobacteraceae</taxon>
        <taxon>Stenotrophomonas</taxon>
        <taxon>Stenotrophomonas maltophilia group</taxon>
    </lineage>
</organism>
<evidence type="ECO:0000256" key="1">
    <source>
        <dbReference type="ARBA" id="ARBA00008007"/>
    </source>
</evidence>